<sequence>MEITLNGYYTLILATLVLLLGRFLVKRVKFLEDFNIPEPVAGGLIAAAVVFALNAFFGYSFTIQKELQTACMLMFFASIGLSADFARLKAGGVSLVVFLLVVTTFMFLQNLVGVSMASALGLDPLMGLVAGSISLTGGHGTAGAWGGTFEDKYNLVGATTLGIACATYGLVAGGLIGGPVAKRLINKMGITPTAAKNTPQTTQTTEVATQEAMFERSDNVRLITATSAIETLALFAACLVFADFMTGVAKDTWFELPTFVWALFGGVVIRNVLTAVFNFDMFDRAIDVFGNAALSLFLAMALMSLKLWELADLAGPIVIILAVQTLLMIAYAYFITFRVMGKDYDAAILAAGHCGFGLGATPTAIANMQAITDRYMPSYKAFLIVPMVGAFFVDIMNLVILQGFINFIK</sequence>
<feature type="transmembrane region" description="Helical" evidence="1">
    <location>
        <begin position="383"/>
        <end position="408"/>
    </location>
</feature>
<feature type="transmembrane region" description="Helical" evidence="1">
    <location>
        <begin position="289"/>
        <end position="308"/>
    </location>
</feature>
<dbReference type="PANTHER" id="PTHR36178:SF1">
    <property type="entry name" value="SODIUM_GLUTAMATE SYMPORTER"/>
    <property type="match status" value="1"/>
</dbReference>
<dbReference type="EMBL" id="LR134343">
    <property type="protein sequence ID" value="VEG12666.1"/>
    <property type="molecule type" value="Genomic_DNA"/>
</dbReference>
<feature type="transmembrane region" description="Helical" evidence="1">
    <location>
        <begin position="67"/>
        <end position="86"/>
    </location>
</feature>
<keyword evidence="1" id="KW-0406">Ion transport</keyword>
<keyword evidence="1" id="KW-0739">Sodium transport</keyword>
<keyword evidence="1" id="KW-0029">Amino-acid transport</keyword>
<dbReference type="HAMAP" id="MF_02062">
    <property type="entry name" value="GltS"/>
    <property type="match status" value="1"/>
</dbReference>
<keyword evidence="1" id="KW-0812">Transmembrane</keyword>
<dbReference type="Proteomes" id="UP000274100">
    <property type="component" value="Chromosome"/>
</dbReference>
<gene>
    <name evidence="1 3" type="primary">gltS</name>
    <name evidence="3" type="ORF">NCTC10297_00595</name>
</gene>
<feature type="transmembrane region" description="Helical" evidence="1">
    <location>
        <begin position="93"/>
        <end position="112"/>
    </location>
</feature>
<evidence type="ECO:0000313" key="3">
    <source>
        <dbReference type="EMBL" id="VEG12666.1"/>
    </source>
</evidence>
<feature type="transmembrane region" description="Helical" evidence="1">
    <location>
        <begin position="6"/>
        <end position="25"/>
    </location>
</feature>
<dbReference type="PANTHER" id="PTHR36178">
    <property type="entry name" value="SLR0625 PROTEIN"/>
    <property type="match status" value="1"/>
</dbReference>
<feature type="transmembrane region" description="Helical" evidence="1">
    <location>
        <begin position="222"/>
        <end position="246"/>
    </location>
</feature>
<evidence type="ECO:0000256" key="2">
    <source>
        <dbReference type="NCBIfam" id="TIGR00210"/>
    </source>
</evidence>
<comment type="subcellular location">
    <subcellularLocation>
        <location evidence="1">Cell inner membrane</location>
        <topology evidence="1">Multi-pass membrane protein</topology>
    </subcellularLocation>
</comment>
<comment type="function">
    <text evidence="1">Catalyzes the sodium-dependent transport of glutamate.</text>
</comment>
<feature type="transmembrane region" description="Helical" evidence="1">
    <location>
        <begin position="346"/>
        <end position="371"/>
    </location>
</feature>
<keyword evidence="1" id="KW-0769">Symport</keyword>
<dbReference type="NCBIfam" id="TIGR00210">
    <property type="entry name" value="gltS"/>
    <property type="match status" value="1"/>
</dbReference>
<dbReference type="GO" id="GO:0015813">
    <property type="term" value="P:L-glutamate transmembrane transport"/>
    <property type="evidence" value="ECO:0007669"/>
    <property type="project" value="UniProtKB-UniRule"/>
</dbReference>
<dbReference type="GO" id="GO:0005886">
    <property type="term" value="C:plasma membrane"/>
    <property type="evidence" value="ECO:0007669"/>
    <property type="project" value="UniProtKB-SubCell"/>
</dbReference>
<name>A0A3S4UTI4_9GAMM</name>
<organism evidence="3 4">
    <name type="scientific">Moraxella cuniculi</name>
    <dbReference type="NCBI Taxonomy" id="34061"/>
    <lineage>
        <taxon>Bacteria</taxon>
        <taxon>Pseudomonadati</taxon>
        <taxon>Pseudomonadota</taxon>
        <taxon>Gammaproteobacteria</taxon>
        <taxon>Moraxellales</taxon>
        <taxon>Moraxellaceae</taxon>
        <taxon>Moraxella</taxon>
    </lineage>
</organism>
<feature type="transmembrane region" description="Helical" evidence="1">
    <location>
        <begin position="258"/>
        <end position="277"/>
    </location>
</feature>
<protein>
    <recommendedName>
        <fullName evidence="1 2">Sodium/glutamate symporter</fullName>
    </recommendedName>
</protein>
<feature type="transmembrane region" description="Helical" evidence="1">
    <location>
        <begin position="155"/>
        <end position="178"/>
    </location>
</feature>
<comment type="similarity">
    <text evidence="1">Belongs to the glutamate:Na(+) symporter (ESS) (TC 2.A.27) family.</text>
</comment>
<evidence type="ECO:0000313" key="4">
    <source>
        <dbReference type="Proteomes" id="UP000274100"/>
    </source>
</evidence>
<keyword evidence="1" id="KW-0997">Cell inner membrane</keyword>
<feature type="transmembrane region" description="Helical" evidence="1">
    <location>
        <begin position="314"/>
        <end position="334"/>
    </location>
</feature>
<dbReference type="OrthoDB" id="4921038at2"/>
<dbReference type="InterPro" id="IPR004445">
    <property type="entry name" value="GltS"/>
</dbReference>
<keyword evidence="1" id="KW-0472">Membrane</keyword>
<dbReference type="RefSeq" id="WP_126329991.1">
    <property type="nucleotide sequence ID" value="NZ_LR134343.1"/>
</dbReference>
<accession>A0A3S4UTI4</accession>
<dbReference type="AlphaFoldDB" id="A0A3S4UTI4"/>
<keyword evidence="1" id="KW-0813">Transport</keyword>
<reference evidence="3 4" key="1">
    <citation type="submission" date="2018-12" db="EMBL/GenBank/DDBJ databases">
        <authorList>
            <consortium name="Pathogen Informatics"/>
        </authorList>
    </citation>
    <scope>NUCLEOTIDE SEQUENCE [LARGE SCALE GENOMIC DNA]</scope>
    <source>
        <strain evidence="3 4">NCTC10297</strain>
    </source>
</reference>
<keyword evidence="1" id="KW-0915">Sodium</keyword>
<evidence type="ECO:0000256" key="1">
    <source>
        <dbReference type="HAMAP-Rule" id="MF_02062"/>
    </source>
</evidence>
<dbReference type="GO" id="GO:0015501">
    <property type="term" value="F:glutamate:sodium symporter activity"/>
    <property type="evidence" value="ECO:0007669"/>
    <property type="project" value="UniProtKB-UniRule"/>
</dbReference>
<dbReference type="KEGG" id="mcun:NCTC10297_00595"/>
<keyword evidence="1" id="KW-1003">Cell membrane</keyword>
<feature type="transmembrane region" description="Helical" evidence="1">
    <location>
        <begin position="40"/>
        <end position="61"/>
    </location>
</feature>
<dbReference type="Pfam" id="PF03616">
    <property type="entry name" value="Glt_symporter"/>
    <property type="match status" value="1"/>
</dbReference>
<proteinExistence type="inferred from homology"/>
<keyword evidence="1" id="KW-1133">Transmembrane helix</keyword>